<feature type="transmembrane region" description="Helical" evidence="2">
    <location>
        <begin position="14"/>
        <end position="33"/>
    </location>
</feature>
<evidence type="ECO:0000313" key="4">
    <source>
        <dbReference type="Proteomes" id="UP000018731"/>
    </source>
</evidence>
<evidence type="ECO:0000313" key="3">
    <source>
        <dbReference type="EMBL" id="ETD22179.1"/>
    </source>
</evidence>
<name>V8C485_9HELI</name>
<evidence type="ECO:0000256" key="2">
    <source>
        <dbReference type="SAM" id="Phobius"/>
    </source>
</evidence>
<keyword evidence="2" id="KW-0812">Transmembrane</keyword>
<comment type="caution">
    <text evidence="3">The sequence shown here is derived from an EMBL/GenBank/DDBJ whole genome shotgun (WGS) entry which is preliminary data.</text>
</comment>
<organism evidence="3 4">
    <name type="scientific">Helicobacter macacae MIT 99-5501</name>
    <dbReference type="NCBI Taxonomy" id="1357400"/>
    <lineage>
        <taxon>Bacteria</taxon>
        <taxon>Pseudomonadati</taxon>
        <taxon>Campylobacterota</taxon>
        <taxon>Epsilonproteobacteria</taxon>
        <taxon>Campylobacterales</taxon>
        <taxon>Helicobacteraceae</taxon>
        <taxon>Helicobacter</taxon>
    </lineage>
</organism>
<proteinExistence type="predicted"/>
<dbReference type="RefSeq" id="WP_023928740.1">
    <property type="nucleotide sequence ID" value="NZ_KI669456.1"/>
</dbReference>
<dbReference type="STRING" id="1357400.HMPREF2086_01906"/>
<evidence type="ECO:0008006" key="5">
    <source>
        <dbReference type="Google" id="ProtNLM"/>
    </source>
</evidence>
<keyword evidence="1" id="KW-0175">Coiled coil</keyword>
<reference evidence="3 4" key="1">
    <citation type="journal article" date="2014" name="Genome Announc.">
        <title>Draft genome sequences of six enterohepatic helicobacter species isolated from humans and one from rhesus macaques.</title>
        <authorList>
            <person name="Shen Z."/>
            <person name="Sheh A."/>
            <person name="Young S.K."/>
            <person name="Abouelliel A."/>
            <person name="Ward D.V."/>
            <person name="Earl A.M."/>
            <person name="Fox J.G."/>
        </authorList>
    </citation>
    <scope>NUCLEOTIDE SEQUENCE [LARGE SCALE GENOMIC DNA]</scope>
    <source>
        <strain evidence="3 4">MIT 99-5501</strain>
    </source>
</reference>
<dbReference type="OrthoDB" id="5373216at2"/>
<dbReference type="EMBL" id="AZJI01000010">
    <property type="protein sequence ID" value="ETD22179.1"/>
    <property type="molecule type" value="Genomic_DNA"/>
</dbReference>
<keyword evidence="2" id="KW-0472">Membrane</keyword>
<protein>
    <recommendedName>
        <fullName evidence="5">Septum formation initiator</fullName>
    </recommendedName>
</protein>
<dbReference type="HOGENOM" id="CLU_184293_1_0_7"/>
<accession>V8C485</accession>
<dbReference type="AlphaFoldDB" id="V8C485"/>
<dbReference type="PATRIC" id="fig|1357400.3.peg.2584"/>
<keyword evidence="2" id="KW-1133">Transmembrane helix</keyword>
<gene>
    <name evidence="3" type="ORF">HMPREF2086_01906</name>
</gene>
<dbReference type="Proteomes" id="UP000018731">
    <property type="component" value="Unassembled WGS sequence"/>
</dbReference>
<keyword evidence="4" id="KW-1185">Reference proteome</keyword>
<evidence type="ECO:0000256" key="1">
    <source>
        <dbReference type="SAM" id="Coils"/>
    </source>
</evidence>
<sequence>MQNLWYFLYTHRKYAFFLLFLAGASAYLTFLVVGENSLEVLLHNREQKNTLQKEVDTLQAENARLQKVLFELKGLEP</sequence>
<feature type="coiled-coil region" evidence="1">
    <location>
        <begin position="41"/>
        <end position="68"/>
    </location>
</feature>